<comment type="similarity">
    <text evidence="8 9">Belongs to the TonB-dependent receptor family.</text>
</comment>
<dbReference type="SUPFAM" id="SSF56935">
    <property type="entry name" value="Porins"/>
    <property type="match status" value="1"/>
</dbReference>
<keyword evidence="10" id="KW-0732">Signal</keyword>
<dbReference type="Gene3D" id="2.60.40.1120">
    <property type="entry name" value="Carboxypeptidase-like, regulatory domain"/>
    <property type="match status" value="1"/>
</dbReference>
<evidence type="ECO:0000256" key="6">
    <source>
        <dbReference type="ARBA" id="ARBA00023136"/>
    </source>
</evidence>
<evidence type="ECO:0000256" key="2">
    <source>
        <dbReference type="ARBA" id="ARBA00022448"/>
    </source>
</evidence>
<evidence type="ECO:0000256" key="5">
    <source>
        <dbReference type="ARBA" id="ARBA00023077"/>
    </source>
</evidence>
<evidence type="ECO:0000256" key="7">
    <source>
        <dbReference type="ARBA" id="ARBA00023237"/>
    </source>
</evidence>
<dbReference type="NCBIfam" id="TIGR04056">
    <property type="entry name" value="OMP_RagA_SusC"/>
    <property type="match status" value="1"/>
</dbReference>
<feature type="signal peptide" evidence="10">
    <location>
        <begin position="1"/>
        <end position="21"/>
    </location>
</feature>
<sequence>MKKFKLLLIGILLTSSFSVFAQQTVKGVVKDKTSGDPLPGVSVVIKGTTRGMQTDFDGIFTLDKVQTGNVLVFRYLGFSDKEVTIGTDFNLSVVLEESLESLDEIVVVGYGSVRKEDLTGTTDLLTSKDFNKGPIVSAQSLISGKVAGVNVIGGSGAPGDGQTINIRGTGSLSLNSQPLYVIDGIPLDNGGVGGSRNPLNFINPNDIETFVVLKDASSTAIYGSRAANGVILITTKKGKDSEFKFNASSQTTVYTLRDKVDVLSANQFRSVINTVGTPAQVALLGDADTDWQEEIYTTAIGQDHNFSALGKIYGIPMRASLGYSEHEGILKGDNLQRTTASVNLSPTLFDKHLKIDFNVKGMYTENEFADRGAIGGAVSFDPTQAVYDSNSQYGGYFAWLDAGTGNQNNLAPTNPLALLNLIDDSAEIRRFVGNVKFDYKIHGLENLTATVNLGYDTSNSHGRKVTSEFIPTSDATFNGSLTRYTQNSDNKVLDAYLTYAKTFNEKHNLTAVAGYAYQSFEYDNYNYDSEAEEDGNTYEFVDKSKNVLLSYFSRANYDYEGKYYLTATVRADASSKLNPDDRWGFFPSFAAAWSIHKEDFMEDSFFNELKLRVGYGEIGNINGLGDYQFLTRYQGSTDTANYQFGNSFYQTFRPEPINKDLRWEVGRTLNLGVDFAFLDRRITGSVNAYVKETNDLIASSIVDPFTNFGNRINANIGNMENRGLEFNLNTTPIRTDNFEWTVDYNISLNDNTITKLSVDQPQGGISTGVGNNVQVHREGETANSFLVFQQVYDANGKPLEGVFVDRNNDNMINDDDKYINEDPFGDVLMGFNTGASYKNWDVSIQTRASFGNYMYNDVAANKGVLKNATNNSILSNLHADYYNSGFTVINDRTALSDHFVQDASFFKIDNISLGYTLDKIKNTTFRFYGSLQNVLTITDYDGLDPEINLGIDNDFYPRPRSFVLGVNVNF</sequence>
<evidence type="ECO:0000256" key="3">
    <source>
        <dbReference type="ARBA" id="ARBA00022452"/>
    </source>
</evidence>
<dbReference type="GO" id="GO:0009279">
    <property type="term" value="C:cell outer membrane"/>
    <property type="evidence" value="ECO:0007669"/>
    <property type="project" value="UniProtKB-SubCell"/>
</dbReference>
<dbReference type="NCBIfam" id="TIGR04057">
    <property type="entry name" value="SusC_RagA_signa"/>
    <property type="match status" value="1"/>
</dbReference>
<dbReference type="PROSITE" id="PS52016">
    <property type="entry name" value="TONB_DEPENDENT_REC_3"/>
    <property type="match status" value="1"/>
</dbReference>
<keyword evidence="14" id="KW-1185">Reference proteome</keyword>
<evidence type="ECO:0000256" key="9">
    <source>
        <dbReference type="RuleBase" id="RU003357"/>
    </source>
</evidence>
<evidence type="ECO:0000256" key="4">
    <source>
        <dbReference type="ARBA" id="ARBA00022692"/>
    </source>
</evidence>
<accession>A0A176TDV7</accession>
<feature type="domain" description="TonB-dependent receptor-like beta-barrel" evidence="11">
    <location>
        <begin position="387"/>
        <end position="888"/>
    </location>
</feature>
<evidence type="ECO:0000256" key="10">
    <source>
        <dbReference type="SAM" id="SignalP"/>
    </source>
</evidence>
<evidence type="ECO:0000259" key="11">
    <source>
        <dbReference type="Pfam" id="PF00593"/>
    </source>
</evidence>
<dbReference type="InterPro" id="IPR012910">
    <property type="entry name" value="Plug_dom"/>
</dbReference>
<keyword evidence="6 8" id="KW-0472">Membrane</keyword>
<keyword evidence="3 8" id="KW-1134">Transmembrane beta strand</keyword>
<evidence type="ECO:0000256" key="1">
    <source>
        <dbReference type="ARBA" id="ARBA00004571"/>
    </source>
</evidence>
<evidence type="ECO:0000313" key="13">
    <source>
        <dbReference type="EMBL" id="OAD46062.1"/>
    </source>
</evidence>
<evidence type="ECO:0000259" key="12">
    <source>
        <dbReference type="Pfam" id="PF07715"/>
    </source>
</evidence>
<organism evidence="13 14">
    <name type="scientific">Polaribacter atrinae</name>
    <dbReference type="NCBI Taxonomy" id="1333662"/>
    <lineage>
        <taxon>Bacteria</taxon>
        <taxon>Pseudomonadati</taxon>
        <taxon>Bacteroidota</taxon>
        <taxon>Flavobacteriia</taxon>
        <taxon>Flavobacteriales</taxon>
        <taxon>Flavobacteriaceae</taxon>
    </lineage>
</organism>
<keyword evidence="7 8" id="KW-0998">Cell outer membrane</keyword>
<dbReference type="Gene3D" id="2.40.170.20">
    <property type="entry name" value="TonB-dependent receptor, beta-barrel domain"/>
    <property type="match status" value="1"/>
</dbReference>
<dbReference type="SUPFAM" id="SSF49464">
    <property type="entry name" value="Carboxypeptidase regulatory domain-like"/>
    <property type="match status" value="1"/>
</dbReference>
<gene>
    <name evidence="13" type="ORF">LPB303_03870</name>
</gene>
<dbReference type="InterPro" id="IPR039426">
    <property type="entry name" value="TonB-dep_rcpt-like"/>
</dbReference>
<reference evidence="13 14" key="1">
    <citation type="submission" date="2016-02" db="EMBL/GenBank/DDBJ databases">
        <title>Draft genome sequence of Polaribacter atrinae KACC17473.</title>
        <authorList>
            <person name="Shin S.-K."/>
            <person name="Yi H."/>
        </authorList>
    </citation>
    <scope>NUCLEOTIDE SEQUENCE [LARGE SCALE GENOMIC DNA]</scope>
    <source>
        <strain evidence="13 14">KACC 17473</strain>
    </source>
</reference>
<dbReference type="Pfam" id="PF07715">
    <property type="entry name" value="Plug"/>
    <property type="match status" value="1"/>
</dbReference>
<keyword evidence="5 9" id="KW-0798">TonB box</keyword>
<evidence type="ECO:0000256" key="8">
    <source>
        <dbReference type="PROSITE-ProRule" id="PRU01360"/>
    </source>
</evidence>
<proteinExistence type="inferred from homology"/>
<dbReference type="InterPro" id="IPR008969">
    <property type="entry name" value="CarboxyPept-like_regulatory"/>
</dbReference>
<name>A0A176TDV7_9FLAO</name>
<dbReference type="Gene3D" id="2.170.130.10">
    <property type="entry name" value="TonB-dependent receptor, plug domain"/>
    <property type="match status" value="1"/>
</dbReference>
<dbReference type="InterPro" id="IPR023997">
    <property type="entry name" value="TonB-dep_OMP_SusC/RagA_CS"/>
</dbReference>
<feature type="domain" description="TonB-dependent receptor plug" evidence="12">
    <location>
        <begin position="115"/>
        <end position="230"/>
    </location>
</feature>
<keyword evidence="4 8" id="KW-0812">Transmembrane</keyword>
<dbReference type="EMBL" id="LVWE01000005">
    <property type="protein sequence ID" value="OAD46062.1"/>
    <property type="molecule type" value="Genomic_DNA"/>
</dbReference>
<dbReference type="InterPro" id="IPR000531">
    <property type="entry name" value="Beta-barrel_TonB"/>
</dbReference>
<dbReference type="Pfam" id="PF00593">
    <property type="entry name" value="TonB_dep_Rec_b-barrel"/>
    <property type="match status" value="1"/>
</dbReference>
<dbReference type="STRING" id="1333662.LPB303_03870"/>
<feature type="chain" id="PRO_5008049837" evidence="10">
    <location>
        <begin position="22"/>
        <end position="970"/>
    </location>
</feature>
<comment type="caution">
    <text evidence="13">The sequence shown here is derived from an EMBL/GenBank/DDBJ whole genome shotgun (WGS) entry which is preliminary data.</text>
</comment>
<keyword evidence="2 8" id="KW-0813">Transport</keyword>
<protein>
    <submittedName>
        <fullName evidence="13">SusC/RagA family TonB-linked outer membrane protein</fullName>
    </submittedName>
</protein>
<dbReference type="Pfam" id="PF13715">
    <property type="entry name" value="CarbopepD_reg_2"/>
    <property type="match status" value="1"/>
</dbReference>
<dbReference type="AlphaFoldDB" id="A0A176TDV7"/>
<comment type="subcellular location">
    <subcellularLocation>
        <location evidence="1 8">Cell outer membrane</location>
        <topology evidence="1 8">Multi-pass membrane protein</topology>
    </subcellularLocation>
</comment>
<dbReference type="InterPro" id="IPR037066">
    <property type="entry name" value="Plug_dom_sf"/>
</dbReference>
<dbReference type="InterPro" id="IPR036942">
    <property type="entry name" value="Beta-barrel_TonB_sf"/>
</dbReference>
<evidence type="ECO:0000313" key="14">
    <source>
        <dbReference type="Proteomes" id="UP000076923"/>
    </source>
</evidence>
<dbReference type="InterPro" id="IPR023996">
    <property type="entry name" value="TonB-dep_OMP_SusC/RagA"/>
</dbReference>
<dbReference type="OrthoDB" id="9768177at2"/>
<dbReference type="RefSeq" id="WP_068448306.1">
    <property type="nucleotide sequence ID" value="NZ_CP150660.1"/>
</dbReference>
<dbReference type="Proteomes" id="UP000076923">
    <property type="component" value="Unassembled WGS sequence"/>
</dbReference>